<dbReference type="OrthoDB" id="1100691at2"/>
<proteinExistence type="predicted"/>
<name>A0A5P2GBC7_9BACT</name>
<accession>A0A5P2GBC7</accession>
<sequence>MIPVIVDILREVTQKTSTKLQGLLQNKPINFLHGHPEEIQDTLIEMTKAFAMDPTQPNKYPLIAVYQDFPEKLGSESAVITKATLPMIVIACLTDNKYKAPKRMEVNFKPLLYPIYEEFIKQLKKSSAILPNEYNEILHTKIDRLYWGTNTAGKTLNDYVDAIEIMNMELRVQRITNSCAHKL</sequence>
<dbReference type="AlphaFoldDB" id="A0A5P2GBC7"/>
<dbReference type="RefSeq" id="WP_131329809.1">
    <property type="nucleotide sequence ID" value="NZ_CP044016.1"/>
</dbReference>
<reference evidence="1 2" key="1">
    <citation type="submission" date="2019-09" db="EMBL/GenBank/DDBJ databases">
        <title>Complete genome sequence of Arachidicoccus sp. B3-10 isolated from apple orchard soil.</title>
        <authorList>
            <person name="Kim H.S."/>
            <person name="Han K.-I."/>
            <person name="Suh M.K."/>
            <person name="Lee K.C."/>
            <person name="Eom M.K."/>
            <person name="Kim J.-S."/>
            <person name="Kang S.W."/>
            <person name="Sin Y."/>
            <person name="Lee J.-S."/>
        </authorList>
    </citation>
    <scope>NUCLEOTIDE SEQUENCE [LARGE SCALE GENOMIC DNA]</scope>
    <source>
        <strain evidence="1 2">B3-10</strain>
    </source>
</reference>
<organism evidence="1 2">
    <name type="scientific">Rhizosphaericola mali</name>
    <dbReference type="NCBI Taxonomy" id="2545455"/>
    <lineage>
        <taxon>Bacteria</taxon>
        <taxon>Pseudomonadati</taxon>
        <taxon>Bacteroidota</taxon>
        <taxon>Chitinophagia</taxon>
        <taxon>Chitinophagales</taxon>
        <taxon>Chitinophagaceae</taxon>
        <taxon>Rhizosphaericola</taxon>
    </lineage>
</organism>
<evidence type="ECO:0000313" key="1">
    <source>
        <dbReference type="EMBL" id="QES88861.1"/>
    </source>
</evidence>
<dbReference type="Proteomes" id="UP000292424">
    <property type="component" value="Chromosome"/>
</dbReference>
<protein>
    <submittedName>
        <fullName evidence="1">Uncharacterized protein</fullName>
    </submittedName>
</protein>
<evidence type="ECO:0000313" key="2">
    <source>
        <dbReference type="Proteomes" id="UP000292424"/>
    </source>
</evidence>
<gene>
    <name evidence="1" type="ORF">E0W69_009405</name>
</gene>
<keyword evidence="2" id="KW-1185">Reference proteome</keyword>
<dbReference type="EMBL" id="CP044016">
    <property type="protein sequence ID" value="QES88861.1"/>
    <property type="molecule type" value="Genomic_DNA"/>
</dbReference>
<dbReference type="KEGG" id="arac:E0W69_009405"/>